<gene>
    <name evidence="2" type="ORF">VM95_23990</name>
</gene>
<name>A0A0F2TCF4_STRR3</name>
<dbReference type="GO" id="GO:0016787">
    <property type="term" value="F:hydrolase activity"/>
    <property type="evidence" value="ECO:0007669"/>
    <property type="project" value="UniProtKB-KW"/>
</dbReference>
<dbReference type="Gene3D" id="3.40.50.1240">
    <property type="entry name" value="Phosphoglycerate mutase-like"/>
    <property type="match status" value="1"/>
</dbReference>
<dbReference type="EMBL" id="JZKH01000054">
    <property type="protein sequence ID" value="KJS59985.1"/>
    <property type="molecule type" value="Genomic_DNA"/>
</dbReference>
<dbReference type="PATRIC" id="fig|359131.3.peg.5812"/>
<dbReference type="InterPro" id="IPR013078">
    <property type="entry name" value="His_Pase_superF_clade-1"/>
</dbReference>
<dbReference type="OrthoDB" id="9800841at2"/>
<dbReference type="SUPFAM" id="SSF53254">
    <property type="entry name" value="Phosphoglycerate mutase-like"/>
    <property type="match status" value="1"/>
</dbReference>
<dbReference type="RefSeq" id="WP_045700135.1">
    <property type="nucleotide sequence ID" value="NZ_JZKH01000054.1"/>
</dbReference>
<dbReference type="InterPro" id="IPR051021">
    <property type="entry name" value="Mito_Ser/Thr_phosphatase"/>
</dbReference>
<sequence length="206" mass="22570">MSDTATRYLYLARHGEATPDGELTDIGRRQAVLLGRRLAERPITAVHHGPLPRAAETARLVAEQLGGVRAAACAEAGDYVPHVPERGELPDDSAEFLLDFLSSTSAEERDQGRELARQAVERFTGPVAGGAERHELVVTHAFLIGWLVRQAMDAPAWRWLGLNPGNTALTVLRYAPGRPPSVLLYNDLRHLPEELCWTGFPPALKV</sequence>
<evidence type="ECO:0000256" key="1">
    <source>
        <dbReference type="ARBA" id="ARBA00022801"/>
    </source>
</evidence>
<evidence type="ECO:0000313" key="2">
    <source>
        <dbReference type="EMBL" id="KJS59985.1"/>
    </source>
</evidence>
<comment type="caution">
    <text evidence="2">The sequence shown here is derived from an EMBL/GenBank/DDBJ whole genome shotgun (WGS) entry which is preliminary data.</text>
</comment>
<evidence type="ECO:0000313" key="3">
    <source>
        <dbReference type="Proteomes" id="UP000033699"/>
    </source>
</evidence>
<accession>A0A0F2TCF4</accession>
<reference evidence="2 3" key="1">
    <citation type="submission" date="2015-02" db="EMBL/GenBank/DDBJ databases">
        <authorList>
            <person name="Ju K.-S."/>
            <person name="Doroghazi J.R."/>
            <person name="Metcalf W."/>
        </authorList>
    </citation>
    <scope>NUCLEOTIDE SEQUENCE [LARGE SCALE GENOMIC DNA]</scope>
    <source>
        <strain evidence="2 3">ATCC 31215</strain>
    </source>
</reference>
<proteinExistence type="predicted"/>
<dbReference type="Proteomes" id="UP000033699">
    <property type="component" value="Unassembled WGS sequence"/>
</dbReference>
<keyword evidence="1" id="KW-0378">Hydrolase</keyword>
<keyword evidence="3" id="KW-1185">Reference proteome</keyword>
<dbReference type="PANTHER" id="PTHR20935">
    <property type="entry name" value="PHOSPHOGLYCERATE MUTASE-RELATED"/>
    <property type="match status" value="1"/>
</dbReference>
<dbReference type="CDD" id="cd07067">
    <property type="entry name" value="HP_PGM_like"/>
    <property type="match status" value="1"/>
</dbReference>
<dbReference type="InterPro" id="IPR029033">
    <property type="entry name" value="His_PPase_superfam"/>
</dbReference>
<dbReference type="AlphaFoldDB" id="A0A0F2TCF4"/>
<dbReference type="Pfam" id="PF00300">
    <property type="entry name" value="His_Phos_1"/>
    <property type="match status" value="1"/>
</dbReference>
<protein>
    <submittedName>
        <fullName evidence="2">Phosphoglycerate mutase</fullName>
    </submittedName>
</protein>
<dbReference type="PANTHER" id="PTHR20935:SF0">
    <property type="entry name" value="SERINE_THREONINE-PROTEIN PHOSPHATASE PGAM5, MITOCHONDRIAL"/>
    <property type="match status" value="1"/>
</dbReference>
<organism evidence="2 3">
    <name type="scientific">Streptomyces rubellomurinus (strain ATCC 31215)</name>
    <dbReference type="NCBI Taxonomy" id="359131"/>
    <lineage>
        <taxon>Bacteria</taxon>
        <taxon>Bacillati</taxon>
        <taxon>Actinomycetota</taxon>
        <taxon>Actinomycetes</taxon>
        <taxon>Kitasatosporales</taxon>
        <taxon>Streptomycetaceae</taxon>
        <taxon>Streptomyces</taxon>
    </lineage>
</organism>